<dbReference type="Proteomes" id="UP001501251">
    <property type="component" value="Unassembled WGS sequence"/>
</dbReference>
<evidence type="ECO:0000313" key="2">
    <source>
        <dbReference type="EMBL" id="GAA4198180.1"/>
    </source>
</evidence>
<evidence type="ECO:0000313" key="3">
    <source>
        <dbReference type="Proteomes" id="UP001501251"/>
    </source>
</evidence>
<protein>
    <recommendedName>
        <fullName evidence="1">WCX domain-containing protein</fullName>
    </recommendedName>
</protein>
<gene>
    <name evidence="2" type="ORF">GCM10022252_48180</name>
</gene>
<evidence type="ECO:0000259" key="1">
    <source>
        <dbReference type="Pfam" id="PF25583"/>
    </source>
</evidence>
<name>A0ABP8B4V4_9ACTN</name>
<dbReference type="Pfam" id="PF25583">
    <property type="entry name" value="WCX"/>
    <property type="match status" value="1"/>
</dbReference>
<dbReference type="InterPro" id="IPR057727">
    <property type="entry name" value="WCX_dom"/>
</dbReference>
<comment type="caution">
    <text evidence="2">The sequence shown here is derived from an EMBL/GenBank/DDBJ whole genome shotgun (WGS) entry which is preliminary data.</text>
</comment>
<accession>A0ABP8B4V4</accession>
<reference evidence="3" key="1">
    <citation type="journal article" date="2019" name="Int. J. Syst. Evol. Microbiol.">
        <title>The Global Catalogue of Microorganisms (GCM) 10K type strain sequencing project: providing services to taxonomists for standard genome sequencing and annotation.</title>
        <authorList>
            <consortium name="The Broad Institute Genomics Platform"/>
            <consortium name="The Broad Institute Genome Sequencing Center for Infectious Disease"/>
            <person name="Wu L."/>
            <person name="Ma J."/>
        </authorList>
    </citation>
    <scope>NUCLEOTIDE SEQUENCE [LARGE SCALE GENOMIC DNA]</scope>
    <source>
        <strain evidence="3">JCM 17388</strain>
    </source>
</reference>
<proteinExistence type="predicted"/>
<organism evidence="2 3">
    <name type="scientific">Streptosporangium oxazolinicum</name>
    <dbReference type="NCBI Taxonomy" id="909287"/>
    <lineage>
        <taxon>Bacteria</taxon>
        <taxon>Bacillati</taxon>
        <taxon>Actinomycetota</taxon>
        <taxon>Actinomycetes</taxon>
        <taxon>Streptosporangiales</taxon>
        <taxon>Streptosporangiaceae</taxon>
        <taxon>Streptosporangium</taxon>
    </lineage>
</organism>
<sequence>MTPMKTTLEGVAARIRAATATLAETSGGALLAVRAERLDGMAQMLAGLGRPFTVIALAELRDEIRALATRLLASADASPP</sequence>
<keyword evidence="3" id="KW-1185">Reference proteome</keyword>
<feature type="domain" description="WCX" evidence="1">
    <location>
        <begin position="11"/>
        <end position="72"/>
    </location>
</feature>
<dbReference type="EMBL" id="BAABAQ010000009">
    <property type="protein sequence ID" value="GAA4198180.1"/>
    <property type="molecule type" value="Genomic_DNA"/>
</dbReference>